<dbReference type="PANTHER" id="PTHR34475:SF1">
    <property type="entry name" value="CYTOSKELETON PROTEIN RODZ"/>
    <property type="match status" value="1"/>
</dbReference>
<feature type="transmembrane region" description="Helical" evidence="1">
    <location>
        <begin position="140"/>
        <end position="160"/>
    </location>
</feature>
<accession>A0AAE3NY86</accession>
<dbReference type="Gene3D" id="1.10.260.40">
    <property type="entry name" value="lambda repressor-like DNA-binding domains"/>
    <property type="match status" value="1"/>
</dbReference>
<feature type="domain" description="Cytoskeleton protein RodZ-like C-terminal" evidence="2">
    <location>
        <begin position="211"/>
        <end position="278"/>
    </location>
</feature>
<dbReference type="Proteomes" id="UP001221302">
    <property type="component" value="Unassembled WGS sequence"/>
</dbReference>
<dbReference type="Pfam" id="PF13464">
    <property type="entry name" value="RodZ_C"/>
    <property type="match status" value="1"/>
</dbReference>
<dbReference type="EMBL" id="JARGDL010000001">
    <property type="protein sequence ID" value="MDF1610789.1"/>
    <property type="molecule type" value="Genomic_DNA"/>
</dbReference>
<keyword evidence="1" id="KW-0472">Membrane</keyword>
<dbReference type="RefSeq" id="WP_321534555.1">
    <property type="nucleotide sequence ID" value="NZ_JARGDL010000001.1"/>
</dbReference>
<keyword evidence="4" id="KW-1185">Reference proteome</keyword>
<keyword evidence="1" id="KW-0812">Transmembrane</keyword>
<dbReference type="InterPro" id="IPR025194">
    <property type="entry name" value="RodZ-like_C"/>
</dbReference>
<dbReference type="PANTHER" id="PTHR34475">
    <property type="match status" value="1"/>
</dbReference>
<protein>
    <submittedName>
        <fullName evidence="3">Helix-turn-helix domain-containing protein</fullName>
    </submittedName>
</protein>
<proteinExistence type="predicted"/>
<evidence type="ECO:0000256" key="1">
    <source>
        <dbReference type="SAM" id="Phobius"/>
    </source>
</evidence>
<evidence type="ECO:0000313" key="4">
    <source>
        <dbReference type="Proteomes" id="UP001221302"/>
    </source>
</evidence>
<dbReference type="InterPro" id="IPR050400">
    <property type="entry name" value="Bact_Cytoskel_RodZ"/>
</dbReference>
<dbReference type="Pfam" id="PF13413">
    <property type="entry name" value="HTH_25"/>
    <property type="match status" value="1"/>
</dbReference>
<sequence length="297" mass="33979">MASEELKNFSNELKEQREKTGITLQQISQSTKIDLKFLRSIEDGNFDILPEIYVKAFIKEYAGCINLNPNETIKKYEKAKVGRENKKLNSDVFEETKNESTIAENESKPTKIESDIIDSNKIDSPKVGINNNKIQFSIKINYVIGTLILLSALSILYYSIIYTPEKEIITVNNQSENKSTERFEVEKQNSLNQGNDIQNFYKDDSLKLLIQTNADVWVKVIKDGKNVHQKMTPKDSKLQFKAKDKFSVSVGNAGVVKIFYNDNEIKNLGKYGEIRNVTITPDTIKFLTIKRNDKKSN</sequence>
<evidence type="ECO:0000313" key="3">
    <source>
        <dbReference type="EMBL" id="MDF1610789.1"/>
    </source>
</evidence>
<reference evidence="3" key="1">
    <citation type="submission" date="2023-03" db="EMBL/GenBank/DDBJ databases">
        <title>Stygiobacter electus gen. nov., sp. nov., facultatively anaerobic thermotolerant bacterium of the class Ignavibacteria from a well of Yessentuki mineral water deposit.</title>
        <authorList>
            <person name="Podosokorskaya O.A."/>
            <person name="Elcheninov A.G."/>
            <person name="Petrova N.F."/>
            <person name="Zavarzina D.G."/>
            <person name="Kublanov I.V."/>
            <person name="Merkel A.Y."/>
        </authorList>
    </citation>
    <scope>NUCLEOTIDE SEQUENCE</scope>
    <source>
        <strain evidence="3">09-Me</strain>
    </source>
</reference>
<keyword evidence="1" id="KW-1133">Transmembrane helix</keyword>
<dbReference type="InterPro" id="IPR010982">
    <property type="entry name" value="Lambda_DNA-bd_dom_sf"/>
</dbReference>
<gene>
    <name evidence="3" type="ORF">P0M35_01380</name>
</gene>
<comment type="caution">
    <text evidence="3">The sequence shown here is derived from an EMBL/GenBank/DDBJ whole genome shotgun (WGS) entry which is preliminary data.</text>
</comment>
<dbReference type="GO" id="GO:0003677">
    <property type="term" value="F:DNA binding"/>
    <property type="evidence" value="ECO:0007669"/>
    <property type="project" value="InterPro"/>
</dbReference>
<dbReference type="AlphaFoldDB" id="A0AAE3NY86"/>
<name>A0AAE3NY86_9BACT</name>
<organism evidence="3 4">
    <name type="scientific">Stygiobacter electus</name>
    <dbReference type="NCBI Taxonomy" id="3032292"/>
    <lineage>
        <taxon>Bacteria</taxon>
        <taxon>Pseudomonadati</taxon>
        <taxon>Ignavibacteriota</taxon>
        <taxon>Ignavibacteria</taxon>
        <taxon>Ignavibacteriales</taxon>
        <taxon>Melioribacteraceae</taxon>
        <taxon>Stygiobacter</taxon>
    </lineage>
</organism>
<evidence type="ECO:0000259" key="2">
    <source>
        <dbReference type="Pfam" id="PF13464"/>
    </source>
</evidence>